<dbReference type="Gene3D" id="3.40.50.1820">
    <property type="entry name" value="alpha/beta hydrolase"/>
    <property type="match status" value="1"/>
</dbReference>
<protein>
    <submittedName>
        <fullName evidence="1">Uncharacterized protein</fullName>
    </submittedName>
</protein>
<dbReference type="PATRIC" id="fig|1415166.3.peg.1827"/>
<name>W5TBQ7_9NOCA</name>
<dbReference type="STRING" id="1415166.NONO_c18040"/>
<sequence>MIDIITVRGTGEPMNGPGNMLTNVVEHLDPWRFRTIGDCPFPGTVGPVGAGVDGPSVRRNIDIGLASAVAMVRASPNLVGIIGYSLGALIVTALRELQAQGLYLDCELAFSACVANPKRRAGDSIDPNPHGYGITGERADFLPNVPHFEAANPADIITSSSAGSPLRAVADGMAAFSAAELGEWSLDMAGRFRSQRFQPVSLDWWRRPVQTWQVYDEAGRGIIGYLDRTAHIIEYVRGGYCARLADRINMT</sequence>
<dbReference type="HOGENOM" id="CLU_088937_0_0_11"/>
<dbReference type="OrthoDB" id="4562399at2"/>
<evidence type="ECO:0000313" key="2">
    <source>
        <dbReference type="Proteomes" id="UP000019150"/>
    </source>
</evidence>
<dbReference type="SUPFAM" id="SSF53474">
    <property type="entry name" value="alpha/beta-Hydrolases"/>
    <property type="match status" value="1"/>
</dbReference>
<accession>W5TBQ7</accession>
<organism evidence="1 2">
    <name type="scientific">Nocardia nova SH22a</name>
    <dbReference type="NCBI Taxonomy" id="1415166"/>
    <lineage>
        <taxon>Bacteria</taxon>
        <taxon>Bacillati</taxon>
        <taxon>Actinomycetota</taxon>
        <taxon>Actinomycetes</taxon>
        <taxon>Mycobacteriales</taxon>
        <taxon>Nocardiaceae</taxon>
        <taxon>Nocardia</taxon>
    </lineage>
</organism>
<dbReference type="AlphaFoldDB" id="W5TBQ7"/>
<dbReference type="KEGG" id="nno:NONO_c18040"/>
<dbReference type="EMBL" id="CP006850">
    <property type="protein sequence ID" value="AHH16604.1"/>
    <property type="molecule type" value="Genomic_DNA"/>
</dbReference>
<evidence type="ECO:0000313" key="1">
    <source>
        <dbReference type="EMBL" id="AHH16604.1"/>
    </source>
</evidence>
<dbReference type="InterPro" id="IPR029058">
    <property type="entry name" value="AB_hydrolase_fold"/>
</dbReference>
<reference evidence="1 2" key="1">
    <citation type="journal article" date="2014" name="Appl. Environ. Microbiol.">
        <title>Insights into the Microbial Degradation of Rubber and Gutta-Percha by Analysis of the Complete Genome of Nocardia nova SH22a.</title>
        <authorList>
            <person name="Luo Q."/>
            <person name="Hiessl S."/>
            <person name="Poehlein A."/>
            <person name="Daniel R."/>
            <person name="Steinbuchel A."/>
        </authorList>
    </citation>
    <scope>NUCLEOTIDE SEQUENCE [LARGE SCALE GENOMIC DNA]</scope>
    <source>
        <strain evidence="1">SH22a</strain>
    </source>
</reference>
<dbReference type="Proteomes" id="UP000019150">
    <property type="component" value="Chromosome"/>
</dbReference>
<proteinExistence type="predicted"/>
<dbReference type="RefSeq" id="WP_025348107.1">
    <property type="nucleotide sequence ID" value="NZ_CP006850.1"/>
</dbReference>
<gene>
    <name evidence="1" type="ORF">NONO_c18040</name>
</gene>
<keyword evidence="2" id="KW-1185">Reference proteome</keyword>
<dbReference type="eggNOG" id="COG0400">
    <property type="taxonomic scope" value="Bacteria"/>
</dbReference>